<dbReference type="Gene3D" id="1.10.10.10">
    <property type="entry name" value="Winged helix-like DNA-binding domain superfamily/Winged helix DNA-binding domain"/>
    <property type="match status" value="2"/>
</dbReference>
<keyword evidence="7" id="KW-1185">Reference proteome</keyword>
<proteinExistence type="predicted"/>
<dbReference type="EMBL" id="LMAZ01000012">
    <property type="protein sequence ID" value="RGP52490.1"/>
    <property type="molecule type" value="Genomic_DNA"/>
</dbReference>
<dbReference type="InterPro" id="IPR005471">
    <property type="entry name" value="Tscrpt_reg_IclR_N"/>
</dbReference>
<protein>
    <recommendedName>
        <fullName evidence="8">IclR family transcriptional regulator</fullName>
    </recommendedName>
</protein>
<dbReference type="PANTHER" id="PTHR30136:SF35">
    <property type="entry name" value="HTH-TYPE TRANSCRIPTIONAL REGULATOR RV1719"/>
    <property type="match status" value="1"/>
</dbReference>
<keyword evidence="3" id="KW-0804">Transcription</keyword>
<keyword evidence="1" id="KW-0805">Transcription regulation</keyword>
<dbReference type="GO" id="GO:0045892">
    <property type="term" value="P:negative regulation of DNA-templated transcription"/>
    <property type="evidence" value="ECO:0007669"/>
    <property type="project" value="TreeGrafter"/>
</dbReference>
<dbReference type="InterPro" id="IPR036390">
    <property type="entry name" value="WH_DNA-bd_sf"/>
</dbReference>
<organism evidence="6 7">
    <name type="scientific">Pseudomonas abyssi</name>
    <dbReference type="NCBI Taxonomy" id="170540"/>
    <lineage>
        <taxon>Bacteria</taxon>
        <taxon>Pseudomonadati</taxon>
        <taxon>Pseudomonadota</taxon>
        <taxon>Gammaproteobacteria</taxon>
        <taxon>Pseudomonadales</taxon>
        <taxon>Pseudomonadaceae</taxon>
        <taxon>Pseudomonas</taxon>
    </lineage>
</organism>
<dbReference type="Proteomes" id="UP000265411">
    <property type="component" value="Unassembled WGS sequence"/>
</dbReference>
<dbReference type="RefSeq" id="WP_118132034.1">
    <property type="nucleotide sequence ID" value="NZ_LMAZ01000012.1"/>
</dbReference>
<comment type="caution">
    <text evidence="6">The sequence shown here is derived from an EMBL/GenBank/DDBJ whole genome shotgun (WGS) entry which is preliminary data.</text>
</comment>
<dbReference type="AlphaFoldDB" id="A0A395QX62"/>
<dbReference type="SUPFAM" id="SSF55781">
    <property type="entry name" value="GAF domain-like"/>
    <property type="match status" value="1"/>
</dbReference>
<accession>A0A395QX62</accession>
<dbReference type="SUPFAM" id="SSF46785">
    <property type="entry name" value="Winged helix' DNA-binding domain"/>
    <property type="match status" value="1"/>
</dbReference>
<dbReference type="PROSITE" id="PS51078">
    <property type="entry name" value="ICLR_ED"/>
    <property type="match status" value="1"/>
</dbReference>
<dbReference type="Pfam" id="PF09339">
    <property type="entry name" value="HTH_IclR"/>
    <property type="match status" value="1"/>
</dbReference>
<gene>
    <name evidence="6" type="ORF">ASB58_19175</name>
</gene>
<name>A0A395QX62_9PSED</name>
<feature type="domain" description="IclR-ED" evidence="5">
    <location>
        <begin position="140"/>
        <end position="326"/>
    </location>
</feature>
<evidence type="ECO:0000256" key="2">
    <source>
        <dbReference type="ARBA" id="ARBA00023125"/>
    </source>
</evidence>
<evidence type="ECO:0000256" key="1">
    <source>
        <dbReference type="ARBA" id="ARBA00023015"/>
    </source>
</evidence>
<evidence type="ECO:0000313" key="6">
    <source>
        <dbReference type="EMBL" id="RGP52490.1"/>
    </source>
</evidence>
<dbReference type="GO" id="GO:0003677">
    <property type="term" value="F:DNA binding"/>
    <property type="evidence" value="ECO:0007669"/>
    <property type="project" value="UniProtKB-KW"/>
</dbReference>
<evidence type="ECO:0008006" key="8">
    <source>
        <dbReference type="Google" id="ProtNLM"/>
    </source>
</evidence>
<evidence type="ECO:0000313" key="7">
    <source>
        <dbReference type="Proteomes" id="UP000265411"/>
    </source>
</evidence>
<keyword evidence="2" id="KW-0238">DNA-binding</keyword>
<evidence type="ECO:0000259" key="4">
    <source>
        <dbReference type="PROSITE" id="PS51077"/>
    </source>
</evidence>
<dbReference type="SMART" id="SM00346">
    <property type="entry name" value="HTH_ICLR"/>
    <property type="match status" value="2"/>
</dbReference>
<reference evidence="6 7" key="1">
    <citation type="journal article" date="2018" name="Syst. Appl. Microbiol.">
        <title>Pseudomonas gallaeciensis sp. nov., isolated from crude-oil-contaminated intertidal sand samples after the Prestige oil spill.</title>
        <authorList>
            <person name="Mulet M."/>
            <person name="Sanchez D."/>
            <person name="Rodriguez A.C."/>
            <person name="Nogales B."/>
            <person name="Bosch R."/>
            <person name="Busquets A."/>
            <person name="Gomila M."/>
            <person name="Lalucat J."/>
            <person name="Garcia-Valdes E."/>
        </authorList>
    </citation>
    <scope>NUCLEOTIDE SEQUENCE [LARGE SCALE GENOMIC DNA]</scope>
    <source>
        <strain evidence="6 7">V113</strain>
    </source>
</reference>
<dbReference type="PANTHER" id="PTHR30136">
    <property type="entry name" value="HELIX-TURN-HELIX TRANSCRIPTIONAL REGULATOR, ICLR FAMILY"/>
    <property type="match status" value="1"/>
</dbReference>
<dbReference type="Gene3D" id="3.30.450.40">
    <property type="match status" value="1"/>
</dbReference>
<dbReference type="Pfam" id="PF01614">
    <property type="entry name" value="IclR_C"/>
    <property type="match status" value="1"/>
</dbReference>
<evidence type="ECO:0000256" key="3">
    <source>
        <dbReference type="ARBA" id="ARBA00023163"/>
    </source>
</evidence>
<evidence type="ECO:0000259" key="5">
    <source>
        <dbReference type="PROSITE" id="PS51078"/>
    </source>
</evidence>
<dbReference type="InterPro" id="IPR029016">
    <property type="entry name" value="GAF-like_dom_sf"/>
</dbReference>
<dbReference type="GO" id="GO:0003700">
    <property type="term" value="F:DNA-binding transcription factor activity"/>
    <property type="evidence" value="ECO:0007669"/>
    <property type="project" value="TreeGrafter"/>
</dbReference>
<dbReference type="InterPro" id="IPR050707">
    <property type="entry name" value="HTH_MetabolicPath_Reg"/>
</dbReference>
<dbReference type="OrthoDB" id="9807558at2"/>
<dbReference type="PROSITE" id="PS51077">
    <property type="entry name" value="HTH_ICLR"/>
    <property type="match status" value="1"/>
</dbReference>
<dbReference type="InterPro" id="IPR014757">
    <property type="entry name" value="Tscrpt_reg_IclR_C"/>
</dbReference>
<feature type="domain" description="HTH iclR-type" evidence="4">
    <location>
        <begin position="8"/>
        <end position="70"/>
    </location>
</feature>
<dbReference type="InterPro" id="IPR036388">
    <property type="entry name" value="WH-like_DNA-bd_sf"/>
</dbReference>
<sequence length="333" mass="35958">MTEPKAQLRTLAKGLEALELIEAATTPLSLTELAALANESKPVMFRVLQTLEDKGYVQRRESDKRYFPTGRQTAAMAVPQLLALLSALGAGGARGVALADLSAQLGLAEFQLRELLVPLVEQGMVEPLGHELPRWRMTMKVLELAGPLLAETDLTSQLMPIMVRLADETGETLSLFRRSGDEHVLIAVQPSRQPVRYVLDVGQRFPLYLGAAGKAELAFLASAERERLLQHAAAADRSITAAAADRLRGQLDKVVAQGYATSVSERVDGATAAAAPIFSSSGAVCGVLSIMMPAFRADEARLHQCGALLLEALRGHLFADDHSPGWQRQKQHP</sequence>